<dbReference type="Pfam" id="PF01757">
    <property type="entry name" value="Acyl_transf_3"/>
    <property type="match status" value="1"/>
</dbReference>
<feature type="transmembrane region" description="Helical" evidence="2">
    <location>
        <begin position="1105"/>
        <end position="1127"/>
    </location>
</feature>
<feature type="compositionally biased region" description="Low complexity" evidence="1">
    <location>
        <begin position="538"/>
        <end position="552"/>
    </location>
</feature>
<proteinExistence type="predicted"/>
<protein>
    <recommendedName>
        <fullName evidence="4">Nose resistant-to-fluoxetine protein N-terminal domain-containing protein</fullName>
    </recommendedName>
</protein>
<feature type="chain" id="PRO_5040365961" description="Nose resistant-to-fluoxetine protein N-terminal domain-containing protein" evidence="3">
    <location>
        <begin position="31"/>
        <end position="1286"/>
    </location>
</feature>
<feature type="transmembrane region" description="Helical" evidence="2">
    <location>
        <begin position="1215"/>
        <end position="1236"/>
    </location>
</feature>
<feature type="compositionally biased region" description="Polar residues" evidence="1">
    <location>
        <begin position="512"/>
        <end position="523"/>
    </location>
</feature>
<dbReference type="PANTHER" id="PTHR11161">
    <property type="entry name" value="O-ACYLTRANSFERASE"/>
    <property type="match status" value="1"/>
</dbReference>
<feature type="signal peptide" evidence="3">
    <location>
        <begin position="1"/>
        <end position="30"/>
    </location>
</feature>
<evidence type="ECO:0000313" key="5">
    <source>
        <dbReference type="EMBL" id="CAH1736292.1"/>
    </source>
</evidence>
<name>A0A9P0JCK1_APHGO</name>
<reference evidence="5" key="1">
    <citation type="submission" date="2022-02" db="EMBL/GenBank/DDBJ databases">
        <authorList>
            <person name="King R."/>
        </authorList>
    </citation>
    <scope>NUCLEOTIDE SEQUENCE</scope>
</reference>
<dbReference type="EMBL" id="OU899037">
    <property type="protein sequence ID" value="CAH1736292.1"/>
    <property type="molecule type" value="Genomic_DNA"/>
</dbReference>
<accession>A0A9P0JCK1</accession>
<evidence type="ECO:0000256" key="1">
    <source>
        <dbReference type="SAM" id="MobiDB-lite"/>
    </source>
</evidence>
<keyword evidence="2" id="KW-0812">Transmembrane</keyword>
<feature type="transmembrane region" description="Helical" evidence="2">
    <location>
        <begin position="845"/>
        <end position="867"/>
    </location>
</feature>
<feature type="transmembrane region" description="Helical" evidence="2">
    <location>
        <begin position="932"/>
        <end position="953"/>
    </location>
</feature>
<feature type="transmembrane region" description="Helical" evidence="2">
    <location>
        <begin position="996"/>
        <end position="1016"/>
    </location>
</feature>
<dbReference type="SMART" id="SM00703">
    <property type="entry name" value="NRF"/>
    <property type="match status" value="1"/>
</dbReference>
<dbReference type="GO" id="GO:0016747">
    <property type="term" value="F:acyltransferase activity, transferring groups other than amino-acyl groups"/>
    <property type="evidence" value="ECO:0007669"/>
    <property type="project" value="InterPro"/>
</dbReference>
<evidence type="ECO:0000256" key="3">
    <source>
        <dbReference type="SAM" id="SignalP"/>
    </source>
</evidence>
<keyword evidence="2" id="KW-1133">Transmembrane helix</keyword>
<feature type="transmembrane region" description="Helical" evidence="2">
    <location>
        <begin position="1180"/>
        <end position="1203"/>
    </location>
</feature>
<dbReference type="InterPro" id="IPR052728">
    <property type="entry name" value="O2_lipid_transport_reg"/>
</dbReference>
<keyword evidence="3" id="KW-0732">Signal</keyword>
<dbReference type="Proteomes" id="UP001154329">
    <property type="component" value="Chromosome 4"/>
</dbReference>
<feature type="region of interest" description="Disordered" evidence="1">
    <location>
        <begin position="497"/>
        <end position="556"/>
    </location>
</feature>
<dbReference type="InterPro" id="IPR006621">
    <property type="entry name" value="Nose-resist-to-fluoxetine_N"/>
</dbReference>
<feature type="domain" description="Nose resistant-to-fluoxetine protein N-terminal" evidence="4">
    <location>
        <begin position="612"/>
        <end position="766"/>
    </location>
</feature>
<reference evidence="5" key="2">
    <citation type="submission" date="2022-10" db="EMBL/GenBank/DDBJ databases">
        <authorList>
            <consortium name="ENA_rothamsted_submissions"/>
            <consortium name="culmorum"/>
            <person name="King R."/>
        </authorList>
    </citation>
    <scope>NUCLEOTIDE SEQUENCE</scope>
</reference>
<evidence type="ECO:0000259" key="4">
    <source>
        <dbReference type="SMART" id="SM00703"/>
    </source>
</evidence>
<dbReference type="PANTHER" id="PTHR11161:SF71">
    <property type="entry name" value="NOSE RESISTANT-TO-FLUOXETINE PROTEIN N-TERMINAL DOMAIN-CONTAINING PROTEIN"/>
    <property type="match status" value="1"/>
</dbReference>
<gene>
    <name evidence="5" type="ORF">APHIGO_LOCUS10061</name>
</gene>
<feature type="compositionally biased region" description="Polar residues" evidence="1">
    <location>
        <begin position="433"/>
        <end position="454"/>
    </location>
</feature>
<feature type="transmembrane region" description="Helical" evidence="2">
    <location>
        <begin position="1023"/>
        <end position="1042"/>
    </location>
</feature>
<keyword evidence="6" id="KW-1185">Reference proteome</keyword>
<sequence>MYFCVSSFRSAACLIVLVLHLSCFTENTSAAELAFSFKPIKNVGLSATVSPDQTILSKLPLVNDQVETKETVSQPGISFNLGGQPIIEKLPTAEVSVNLGNEQANVKLPSLFDNPLKLDKNVELSAKVSPDQTILTKLPLVLDQIETKETVSQPKISLNLGAQPIIEKLPTAEVSVNLGGEQANVKLPSLFDNPLKLDKNVELSAKVSPDQRILTKLPLVNDQVETKETVSQPEISFNLGGQPIIEKLPTAEVSVNLGGEQANVKLPSLFDNPLKLDKNVELSAKVSPDQTILTKLPLVLDQIETKETVSQPKISLNLGAQPIIEKLPTAEVSVNLGGEQANVKLPSLLDNPLKLDKNVELSAKVPSDQTIFFTKMPLELDQIEAKKNVSQPEISLNLGAQPIIEKLPTAEVSVKLGGELAIEKLPSLFDNPLNLTKSDEQPQTEVSYDVNDQSNTERPDLNVSNNVKSEPITTTTAEVSVKLDGELAIEKLPSLFDNPLNLTKSNEDEQSQTEVSYDVNDQSNTEKPDLNVSYNVKSEPTTTTTEPTESTSNANKVTEKQWIQRIQNAKSRSLALPLQNTTNKISTGKPILLGQIISNVLYGAPWLAPQTNSKCAKDMMLYNMHLQNLTLWAFKMLDATSKGPEGLVDANTFSFGNFDQCIESKSKILGISGGYTLVDIDFRPSYQLYPGFYDNDHSKDYEPFDQDKTTFEILKHNVQEAYVQRHKFQWGVCLPDTCQSEDVQKIVSNVLIPELNRHGLEGNVTIDPLLHTSKENVYKFTAGFFFVCAMYVLIGLLVIVGTLYDFIYLQYRPKSEHGPMKKFMKPFSLISNFERLMKPSETEEFSIINGFKVCAILQVIIGHRWFIELGNPQSNPNFTHWMIHNFWLGYFKCTIFLETFFVISGFLTFYLITKQLTEKKHLNFIPIMIYRWLRIFPVYGTLIVTYIFVLPYLNSGPLWRMIVYRESERCKVNWWTNVLFINNYVHTDELCIIPSWYLACDMHFFIVGTLLTYAIWKWRKQGLVILGACLTLSTVIPAYIIINENQRGTADITPQNLKDLSKERFYTEVYIKSHMRSMTYFVGILAGYVYMRLKEADYKLSLKSRIFWAPVVLMIGNVIYLSSGTFFTLKHQYVNYEHAIYFTIGRLVWSILISYGIIGHGLSGFGVCISGFLGHRVFHVLGKLVFCVYMYQEIIQLQTIGAIETPTYQSLTLIFWRFCGDATVAFMYAFAINVMIESPFDRFQKNVMKLFVGDAFSKPKPQQSINKNSSEIYEVYEVEVQVIEQA</sequence>
<dbReference type="InterPro" id="IPR002656">
    <property type="entry name" value="Acyl_transf_3_dom"/>
</dbReference>
<evidence type="ECO:0000256" key="2">
    <source>
        <dbReference type="SAM" id="Phobius"/>
    </source>
</evidence>
<feature type="transmembrane region" description="Helical" evidence="2">
    <location>
        <begin position="1077"/>
        <end position="1093"/>
    </location>
</feature>
<feature type="transmembrane region" description="Helical" evidence="2">
    <location>
        <begin position="887"/>
        <end position="912"/>
    </location>
</feature>
<keyword evidence="2" id="KW-0472">Membrane</keyword>
<feature type="transmembrane region" description="Helical" evidence="2">
    <location>
        <begin position="782"/>
        <end position="804"/>
    </location>
</feature>
<dbReference type="Pfam" id="PF20146">
    <property type="entry name" value="NRF"/>
    <property type="match status" value="1"/>
</dbReference>
<feature type="transmembrane region" description="Helical" evidence="2">
    <location>
        <begin position="1147"/>
        <end position="1173"/>
    </location>
</feature>
<feature type="region of interest" description="Disordered" evidence="1">
    <location>
        <begin position="433"/>
        <end position="467"/>
    </location>
</feature>
<organism evidence="5 6">
    <name type="scientific">Aphis gossypii</name>
    <name type="common">Cotton aphid</name>
    <dbReference type="NCBI Taxonomy" id="80765"/>
    <lineage>
        <taxon>Eukaryota</taxon>
        <taxon>Metazoa</taxon>
        <taxon>Ecdysozoa</taxon>
        <taxon>Arthropoda</taxon>
        <taxon>Hexapoda</taxon>
        <taxon>Insecta</taxon>
        <taxon>Pterygota</taxon>
        <taxon>Neoptera</taxon>
        <taxon>Paraneoptera</taxon>
        <taxon>Hemiptera</taxon>
        <taxon>Sternorrhyncha</taxon>
        <taxon>Aphidomorpha</taxon>
        <taxon>Aphidoidea</taxon>
        <taxon>Aphididae</taxon>
        <taxon>Aphidini</taxon>
        <taxon>Aphis</taxon>
        <taxon>Aphis</taxon>
    </lineage>
</organism>
<evidence type="ECO:0000313" key="6">
    <source>
        <dbReference type="Proteomes" id="UP001154329"/>
    </source>
</evidence>